<evidence type="ECO:0000256" key="10">
    <source>
        <dbReference type="ARBA" id="ARBA00023270"/>
    </source>
</evidence>
<dbReference type="EMBL" id="CP003805">
    <property type="protein sequence ID" value="AGF48173.1"/>
    <property type="molecule type" value="Genomic_DNA"/>
</dbReference>
<dbReference type="GO" id="GO:0009089">
    <property type="term" value="P:lysine biosynthetic process via diaminopimelate"/>
    <property type="evidence" value="ECO:0007669"/>
    <property type="project" value="UniProtKB-UniRule"/>
</dbReference>
<evidence type="ECO:0000256" key="3">
    <source>
        <dbReference type="ARBA" id="ARBA00007592"/>
    </source>
</evidence>
<dbReference type="eggNOG" id="COG0329">
    <property type="taxonomic scope" value="Bacteria"/>
</dbReference>
<evidence type="ECO:0000256" key="9">
    <source>
        <dbReference type="ARBA" id="ARBA00023239"/>
    </source>
</evidence>
<dbReference type="InterPro" id="IPR013785">
    <property type="entry name" value="Aldolase_TIM"/>
</dbReference>
<keyword evidence="10 12" id="KW-0704">Schiff base</keyword>
<name>M1L6F5_9PROT</name>
<evidence type="ECO:0000256" key="8">
    <source>
        <dbReference type="ARBA" id="ARBA00023154"/>
    </source>
</evidence>
<dbReference type="SMART" id="SM01130">
    <property type="entry name" value="DHDPS"/>
    <property type="match status" value="1"/>
</dbReference>
<dbReference type="PROSITE" id="PS00665">
    <property type="entry name" value="DHDPS_1"/>
    <property type="match status" value="1"/>
</dbReference>
<feature type="active site" description="Schiff-base intermediate with substrate" evidence="12 14">
    <location>
        <position position="168"/>
    </location>
</feature>
<dbReference type="HOGENOM" id="CLU_049343_7_1_4"/>
<evidence type="ECO:0000313" key="16">
    <source>
        <dbReference type="EMBL" id="AGF48173.1"/>
    </source>
</evidence>
<comment type="subunit">
    <text evidence="12">Homotetramer; dimer of dimers.</text>
</comment>
<dbReference type="PRINTS" id="PR00146">
    <property type="entry name" value="DHPICSNTHASE"/>
</dbReference>
<dbReference type="UniPathway" id="UPA00034">
    <property type="reaction ID" value="UER00017"/>
</dbReference>
<dbReference type="GO" id="GO:0005829">
    <property type="term" value="C:cytosol"/>
    <property type="evidence" value="ECO:0007669"/>
    <property type="project" value="TreeGrafter"/>
</dbReference>
<dbReference type="PATRIC" id="fig|1208920.3.peg.145"/>
<keyword evidence="17" id="KW-1185">Reference proteome</keyword>
<dbReference type="PROSITE" id="PS00666">
    <property type="entry name" value="DHDPS_2"/>
    <property type="match status" value="1"/>
</dbReference>
<dbReference type="PANTHER" id="PTHR12128:SF66">
    <property type="entry name" value="4-HYDROXY-2-OXOGLUTARATE ALDOLASE, MITOCHONDRIAL"/>
    <property type="match status" value="1"/>
</dbReference>
<feature type="binding site" evidence="12 15">
    <location>
        <position position="210"/>
    </location>
    <ligand>
        <name>pyruvate</name>
        <dbReference type="ChEBI" id="CHEBI:15361"/>
    </ligand>
</feature>
<dbReference type="OrthoDB" id="9782828at2"/>
<keyword evidence="8 12" id="KW-0457">Lysine biosynthesis</keyword>
<comment type="catalytic activity">
    <reaction evidence="11 12">
        <text>L-aspartate 4-semialdehyde + pyruvate = (2S,4S)-4-hydroxy-2,3,4,5-tetrahydrodipicolinate + H2O + H(+)</text>
        <dbReference type="Rhea" id="RHEA:34171"/>
        <dbReference type="ChEBI" id="CHEBI:15361"/>
        <dbReference type="ChEBI" id="CHEBI:15377"/>
        <dbReference type="ChEBI" id="CHEBI:15378"/>
        <dbReference type="ChEBI" id="CHEBI:67139"/>
        <dbReference type="ChEBI" id="CHEBI:537519"/>
        <dbReference type="EC" id="4.3.3.7"/>
    </reaction>
</comment>
<gene>
    <name evidence="12" type="primary">dapA</name>
    <name evidence="16" type="ORF">CONE_0371</name>
</gene>
<comment type="function">
    <text evidence="1 12">Catalyzes the condensation of (S)-aspartate-beta-semialdehyde [(S)-ASA] and pyruvate to 4-hydroxy-tetrahydrodipicolinate (HTPA).</text>
</comment>
<reference evidence="16 17" key="1">
    <citation type="journal article" date="2013" name="Genome Biol. Evol.">
        <title>Genome evolution and phylogenomic analysis of candidatus kinetoplastibacterium, the betaproteobacterial endosymbionts of strigomonas and angomonas.</title>
        <authorList>
            <person name="Alves J.M."/>
            <person name="Serrano M.G."/>
            <person name="Maia da Silva F."/>
            <person name="Voegtly L.J."/>
            <person name="Matveyev A.V."/>
            <person name="Teixeira M.M."/>
            <person name="Camargo E.P."/>
            <person name="Buck G.A."/>
        </authorList>
    </citation>
    <scope>NUCLEOTIDE SEQUENCE [LARGE SCALE GENOMIC DNA]</scope>
    <source>
        <strain evidence="16 17">TCC290E</strain>
    </source>
</reference>
<keyword evidence="5 12" id="KW-0963">Cytoplasm</keyword>
<comment type="pathway">
    <text evidence="2 12">Amino-acid biosynthesis; L-lysine biosynthesis via DAP pathway; (S)-tetrahydrodipicolinate from L-aspartate: step 3/4.</text>
</comment>
<keyword evidence="7 12" id="KW-0220">Diaminopimelate biosynthesis</keyword>
<dbReference type="Pfam" id="PF00701">
    <property type="entry name" value="DHDPS"/>
    <property type="match status" value="1"/>
</dbReference>
<dbReference type="AlphaFoldDB" id="M1L6F5"/>
<dbReference type="PIRSF" id="PIRSF001365">
    <property type="entry name" value="DHDPS"/>
    <property type="match status" value="1"/>
</dbReference>
<feature type="site" description="Part of a proton relay during catalysis" evidence="12">
    <location>
        <position position="114"/>
    </location>
</feature>
<dbReference type="KEGG" id="kon:CONE_0371"/>
<dbReference type="GO" id="GO:0019877">
    <property type="term" value="P:diaminopimelate biosynthetic process"/>
    <property type="evidence" value="ECO:0007669"/>
    <property type="project" value="UniProtKB-UniRule"/>
</dbReference>
<protein>
    <recommendedName>
        <fullName evidence="4 12">4-hydroxy-tetrahydrodipicolinate synthase</fullName>
        <shortName evidence="12">HTPA synthase</shortName>
        <ecNumber evidence="4 12">4.3.3.7</ecNumber>
    </recommendedName>
</protein>
<sequence length="298" mass="31764">MASPVSCSFGGSIVALVTPMFPDGSFDYQAYRSLIDWHISEGTNALVVVGTTGESPSVSLEEHADLIRVAVEHSCGRIPVIAGVGANSTSEAVYLTKHAKSVGAHAGLSVVPYYNKPSQEGMYRHFKAISEATDLPIILYNVPGRTVADISNDTVLRLSEVPGIIGIKDATGDIARGVLLMKNLPSDFQVFSGDDPTAAALIMLGASGNISVTANIAPRLVRDLCDAAISGNISKVRELNFKLSSLNKALFIEANPIPVKWALSKLNRSKLGYRLPLVEIAENNKEIVMQSMRDAGLI</sequence>
<evidence type="ECO:0000256" key="11">
    <source>
        <dbReference type="ARBA" id="ARBA00047836"/>
    </source>
</evidence>
<dbReference type="Gene3D" id="3.20.20.70">
    <property type="entry name" value="Aldolase class I"/>
    <property type="match status" value="1"/>
</dbReference>
<organism evidence="16 17">
    <name type="scientific">Candidatus Kinetoplastidibacterium stringomonadis TCC290E</name>
    <dbReference type="NCBI Taxonomy" id="1208920"/>
    <lineage>
        <taxon>Bacteria</taxon>
        <taxon>Pseudomonadati</taxon>
        <taxon>Pseudomonadota</taxon>
        <taxon>Betaproteobacteria</taxon>
        <taxon>Candidatus Kinetoplastidibacterium</taxon>
    </lineage>
</organism>
<dbReference type="NCBIfam" id="TIGR00674">
    <property type="entry name" value="dapA"/>
    <property type="match status" value="1"/>
</dbReference>
<feature type="binding site" evidence="12 15">
    <location>
        <position position="52"/>
    </location>
    <ligand>
        <name>pyruvate</name>
        <dbReference type="ChEBI" id="CHEBI:15361"/>
    </ligand>
</feature>
<keyword evidence="9 12" id="KW-0456">Lyase</keyword>
<evidence type="ECO:0000256" key="13">
    <source>
        <dbReference type="PIRNR" id="PIRNR001365"/>
    </source>
</evidence>
<feature type="active site" description="Proton donor/acceptor" evidence="12 14">
    <location>
        <position position="140"/>
    </location>
</feature>
<evidence type="ECO:0000256" key="1">
    <source>
        <dbReference type="ARBA" id="ARBA00003294"/>
    </source>
</evidence>
<dbReference type="RefSeq" id="WP_015396861.1">
    <property type="nucleotide sequence ID" value="NC_020299.1"/>
</dbReference>
<dbReference type="HAMAP" id="MF_00418">
    <property type="entry name" value="DapA"/>
    <property type="match status" value="1"/>
</dbReference>
<evidence type="ECO:0000256" key="6">
    <source>
        <dbReference type="ARBA" id="ARBA00022605"/>
    </source>
</evidence>
<dbReference type="GO" id="GO:0008840">
    <property type="term" value="F:4-hydroxy-tetrahydrodipicolinate synthase activity"/>
    <property type="evidence" value="ECO:0007669"/>
    <property type="project" value="UniProtKB-UniRule"/>
</dbReference>
<evidence type="ECO:0000256" key="14">
    <source>
        <dbReference type="PIRSR" id="PIRSR001365-1"/>
    </source>
</evidence>
<keyword evidence="6 12" id="KW-0028">Amino-acid biosynthesis</keyword>
<dbReference type="Proteomes" id="UP000011541">
    <property type="component" value="Chromosome"/>
</dbReference>
<dbReference type="CDD" id="cd00950">
    <property type="entry name" value="DHDPS"/>
    <property type="match status" value="1"/>
</dbReference>
<dbReference type="InterPro" id="IPR020624">
    <property type="entry name" value="Schiff_base-form_aldolases_CS"/>
</dbReference>
<evidence type="ECO:0000256" key="12">
    <source>
        <dbReference type="HAMAP-Rule" id="MF_00418"/>
    </source>
</evidence>
<comment type="similarity">
    <text evidence="3 12 13">Belongs to the DapA family.</text>
</comment>
<evidence type="ECO:0000313" key="17">
    <source>
        <dbReference type="Proteomes" id="UP000011541"/>
    </source>
</evidence>
<comment type="caution">
    <text evidence="12">Was originally thought to be a dihydrodipicolinate synthase (DHDPS), catalyzing the condensation of (S)-aspartate-beta-semialdehyde [(S)-ASA] and pyruvate to dihydrodipicolinate (DHDP). However, it was shown in E.coli that the product of the enzymatic reaction is not dihydrodipicolinate but in fact (4S)-4-hydroxy-2,3,4,5-tetrahydro-(2S)-dipicolinic acid (HTPA), and that the consecutive dehydration reaction leading to DHDP is not spontaneous but catalyzed by DapB.</text>
</comment>
<dbReference type="STRING" id="1208920.CONE_0371"/>
<dbReference type="InterPro" id="IPR020625">
    <property type="entry name" value="Schiff_base-form_aldolases_AS"/>
</dbReference>
<feature type="site" description="Part of a proton relay during catalysis" evidence="12">
    <location>
        <position position="51"/>
    </location>
</feature>
<evidence type="ECO:0000256" key="2">
    <source>
        <dbReference type="ARBA" id="ARBA00005120"/>
    </source>
</evidence>
<evidence type="ECO:0000256" key="7">
    <source>
        <dbReference type="ARBA" id="ARBA00022915"/>
    </source>
</evidence>
<accession>M1L6F5</accession>
<dbReference type="InterPro" id="IPR002220">
    <property type="entry name" value="DapA-like"/>
</dbReference>
<evidence type="ECO:0000256" key="4">
    <source>
        <dbReference type="ARBA" id="ARBA00012086"/>
    </source>
</evidence>
<dbReference type="SUPFAM" id="SSF51569">
    <property type="entry name" value="Aldolase"/>
    <property type="match status" value="1"/>
</dbReference>
<dbReference type="InterPro" id="IPR005263">
    <property type="entry name" value="DapA"/>
</dbReference>
<proteinExistence type="inferred from homology"/>
<dbReference type="EC" id="4.3.3.7" evidence="4 12"/>
<comment type="subcellular location">
    <subcellularLocation>
        <location evidence="12">Cytoplasm</location>
    </subcellularLocation>
</comment>
<dbReference type="PANTHER" id="PTHR12128">
    <property type="entry name" value="DIHYDRODIPICOLINATE SYNTHASE"/>
    <property type="match status" value="1"/>
</dbReference>
<evidence type="ECO:0000256" key="5">
    <source>
        <dbReference type="ARBA" id="ARBA00022490"/>
    </source>
</evidence>
<evidence type="ECO:0000256" key="15">
    <source>
        <dbReference type="PIRSR" id="PIRSR001365-2"/>
    </source>
</evidence>